<dbReference type="InterPro" id="IPR036047">
    <property type="entry name" value="F-box-like_dom_sf"/>
</dbReference>
<evidence type="ECO:0008006" key="3">
    <source>
        <dbReference type="Google" id="ProtNLM"/>
    </source>
</evidence>
<evidence type="ECO:0000313" key="2">
    <source>
        <dbReference type="Proteomes" id="UP000305948"/>
    </source>
</evidence>
<dbReference type="STRING" id="5364.A0A5C3NIE8"/>
<sequence>MYSEDDEPHREDEYASRWPSRPYLKLYEKEEANARRRYLERDPEGQPDLRIWHALRFLGVIKGFHTGTLDLIGRHEWRYRRYYERWERFLPDFNLVAEHTVIIEEEIHPFPDEPDFGWKEDRHIVHALDILKAFEKKWDAPDWDLLYPITMRTKKALRKHPEPIFQKLPLPDLPTELLEQIMSSLGQSKARLLGSTCRLLREISLRFGIYEYRSLVLTCRPGPSPADDEKLNQLAHAAKVRLMNIMDELLARPDIMEKMLRFNAYDEWLSSSPLGERAGIVTRNEDIQFGFDINKEFYGPLYRKMAGFIRTGTNLVSLNLSCLLITPAIVRAIASLPRLHTVSMISCNFGDGLRTFPVLLPSSSSIIDLDITFPSVLWDNEIYWAFLTMCPRVRLLSVMGDSDHDFEIPSDPVLWRAYNPWSTVERLSIVHLCRFGTLYLARWIIEGKLRAPIRLTHVKVDSQWPINRNELFELIDALEGAPLKVLALCGIRYAGRDLIERIAEVFPELEGLTLIHRRKRDKSDEDRLAIWPHASWEYGPAFSGFHCLEHIGMNLYTPTITDYVDSGLMVRMENDEEDEDGRDEVYLSEDLDNETVVRVFATCCHTLKSFTFYNRMSLQPTYLISRRPDGAPVVKPEEGYPSLFRSIPGQYCPATSLLRTWPSFFPDQP</sequence>
<dbReference type="AlphaFoldDB" id="A0A5C3NIE8"/>
<organism evidence="1 2">
    <name type="scientific">Heliocybe sulcata</name>
    <dbReference type="NCBI Taxonomy" id="5364"/>
    <lineage>
        <taxon>Eukaryota</taxon>
        <taxon>Fungi</taxon>
        <taxon>Dikarya</taxon>
        <taxon>Basidiomycota</taxon>
        <taxon>Agaricomycotina</taxon>
        <taxon>Agaricomycetes</taxon>
        <taxon>Gloeophyllales</taxon>
        <taxon>Gloeophyllaceae</taxon>
        <taxon>Heliocybe</taxon>
    </lineage>
</organism>
<gene>
    <name evidence="1" type="ORF">OE88DRAFT_1803274</name>
</gene>
<dbReference type="EMBL" id="ML213503">
    <property type="protein sequence ID" value="TFK56595.1"/>
    <property type="molecule type" value="Genomic_DNA"/>
</dbReference>
<name>A0A5C3NIE8_9AGAM</name>
<keyword evidence="2" id="KW-1185">Reference proteome</keyword>
<proteinExistence type="predicted"/>
<dbReference type="Proteomes" id="UP000305948">
    <property type="component" value="Unassembled WGS sequence"/>
</dbReference>
<dbReference type="InterPro" id="IPR032675">
    <property type="entry name" value="LRR_dom_sf"/>
</dbReference>
<accession>A0A5C3NIE8</accession>
<dbReference type="SUPFAM" id="SSF81383">
    <property type="entry name" value="F-box domain"/>
    <property type="match status" value="1"/>
</dbReference>
<dbReference type="Gene3D" id="3.80.10.10">
    <property type="entry name" value="Ribonuclease Inhibitor"/>
    <property type="match status" value="1"/>
</dbReference>
<dbReference type="OrthoDB" id="3258311at2759"/>
<protein>
    <recommendedName>
        <fullName evidence="3">F-box domain-containing protein</fullName>
    </recommendedName>
</protein>
<evidence type="ECO:0000313" key="1">
    <source>
        <dbReference type="EMBL" id="TFK56595.1"/>
    </source>
</evidence>
<reference evidence="1 2" key="1">
    <citation type="journal article" date="2019" name="Nat. Ecol. Evol.">
        <title>Megaphylogeny resolves global patterns of mushroom evolution.</title>
        <authorList>
            <person name="Varga T."/>
            <person name="Krizsan K."/>
            <person name="Foldi C."/>
            <person name="Dima B."/>
            <person name="Sanchez-Garcia M."/>
            <person name="Sanchez-Ramirez S."/>
            <person name="Szollosi G.J."/>
            <person name="Szarkandi J.G."/>
            <person name="Papp V."/>
            <person name="Albert L."/>
            <person name="Andreopoulos W."/>
            <person name="Angelini C."/>
            <person name="Antonin V."/>
            <person name="Barry K.W."/>
            <person name="Bougher N.L."/>
            <person name="Buchanan P."/>
            <person name="Buyck B."/>
            <person name="Bense V."/>
            <person name="Catcheside P."/>
            <person name="Chovatia M."/>
            <person name="Cooper J."/>
            <person name="Damon W."/>
            <person name="Desjardin D."/>
            <person name="Finy P."/>
            <person name="Geml J."/>
            <person name="Haridas S."/>
            <person name="Hughes K."/>
            <person name="Justo A."/>
            <person name="Karasinski D."/>
            <person name="Kautmanova I."/>
            <person name="Kiss B."/>
            <person name="Kocsube S."/>
            <person name="Kotiranta H."/>
            <person name="LaButti K.M."/>
            <person name="Lechner B.E."/>
            <person name="Liimatainen K."/>
            <person name="Lipzen A."/>
            <person name="Lukacs Z."/>
            <person name="Mihaltcheva S."/>
            <person name="Morgado L.N."/>
            <person name="Niskanen T."/>
            <person name="Noordeloos M.E."/>
            <person name="Ohm R.A."/>
            <person name="Ortiz-Santana B."/>
            <person name="Ovrebo C."/>
            <person name="Racz N."/>
            <person name="Riley R."/>
            <person name="Savchenko A."/>
            <person name="Shiryaev A."/>
            <person name="Soop K."/>
            <person name="Spirin V."/>
            <person name="Szebenyi C."/>
            <person name="Tomsovsky M."/>
            <person name="Tulloss R.E."/>
            <person name="Uehling J."/>
            <person name="Grigoriev I.V."/>
            <person name="Vagvolgyi C."/>
            <person name="Papp T."/>
            <person name="Martin F.M."/>
            <person name="Miettinen O."/>
            <person name="Hibbett D.S."/>
            <person name="Nagy L.G."/>
        </authorList>
    </citation>
    <scope>NUCLEOTIDE SEQUENCE [LARGE SCALE GENOMIC DNA]</scope>
    <source>
        <strain evidence="1 2">OMC1185</strain>
    </source>
</reference>
<dbReference type="SUPFAM" id="SSF52047">
    <property type="entry name" value="RNI-like"/>
    <property type="match status" value="1"/>
</dbReference>